<reference evidence="3" key="1">
    <citation type="submission" date="2017-07" db="EMBL/GenBank/DDBJ databases">
        <authorList>
            <person name="Varghese N."/>
            <person name="Submissions S."/>
        </authorList>
    </citation>
    <scope>NUCLEOTIDE SEQUENCE [LARGE SCALE GENOMIC DNA]</scope>
    <source>
        <strain evidence="3">NLAE-zl-C134</strain>
    </source>
</reference>
<accession>A0A315ZQG3</accession>
<evidence type="ECO:0000313" key="2">
    <source>
        <dbReference type="EMBL" id="SUQ15948.1"/>
    </source>
</evidence>
<dbReference type="EMBL" id="UHJJ01000018">
    <property type="protein sequence ID" value="SUQ15948.1"/>
    <property type="molecule type" value="Genomic_DNA"/>
</dbReference>
<protein>
    <recommendedName>
        <fullName evidence="4">DNA-directed RNA polymerase subunit P</fullName>
    </recommendedName>
</protein>
<keyword evidence="3" id="KW-1185">Reference proteome</keyword>
<evidence type="ECO:0000256" key="1">
    <source>
        <dbReference type="SAM" id="Phobius"/>
    </source>
</evidence>
<dbReference type="Proteomes" id="UP000254051">
    <property type="component" value="Unassembled WGS sequence"/>
</dbReference>
<keyword evidence="1" id="KW-0812">Transmembrane</keyword>
<keyword evidence="1" id="KW-1133">Transmembrane helix</keyword>
<proteinExistence type="predicted"/>
<gene>
    <name evidence="2" type="ORF">SAMN05216529_11859</name>
</gene>
<feature type="transmembrane region" description="Helical" evidence="1">
    <location>
        <begin position="38"/>
        <end position="58"/>
    </location>
</feature>
<evidence type="ECO:0000313" key="3">
    <source>
        <dbReference type="Proteomes" id="UP000254051"/>
    </source>
</evidence>
<dbReference type="AlphaFoldDB" id="A0A315ZQG3"/>
<organism evidence="2 3">
    <name type="scientific">Faecalicatena contorta</name>
    <dbReference type="NCBI Taxonomy" id="39482"/>
    <lineage>
        <taxon>Bacteria</taxon>
        <taxon>Bacillati</taxon>
        <taxon>Bacillota</taxon>
        <taxon>Clostridia</taxon>
        <taxon>Lachnospirales</taxon>
        <taxon>Lachnospiraceae</taxon>
        <taxon>Faecalicatena</taxon>
    </lineage>
</organism>
<dbReference type="OrthoDB" id="3174166at2"/>
<feature type="transmembrane region" description="Helical" evidence="1">
    <location>
        <begin position="12"/>
        <end position="32"/>
    </location>
</feature>
<sequence length="135" mass="15860">MREKLMRFMQGRYGIDTFSKFLLIAGLVVVFFSSIFGGTVLGTICYLAGWLLIIYCYFRMISKNITKRYAENQTFLTRTYKIRSFFQSQKGIWGQRRTHHIYKCPVCSQKIRIPRGKGKIEIRCPKCSNTFVKKS</sequence>
<evidence type="ECO:0008006" key="4">
    <source>
        <dbReference type="Google" id="ProtNLM"/>
    </source>
</evidence>
<dbReference type="RefSeq" id="WP_109714225.1">
    <property type="nucleotide sequence ID" value="NZ_QGDS01000018.1"/>
</dbReference>
<keyword evidence="1" id="KW-0472">Membrane</keyword>
<name>A0A315ZQG3_9FIRM</name>